<evidence type="ECO:0000259" key="6">
    <source>
        <dbReference type="Pfam" id="PF07992"/>
    </source>
</evidence>
<dbReference type="OrthoDB" id="9784880at2"/>
<feature type="domain" description="FAD/NAD(P)-binding" evidence="6">
    <location>
        <begin position="4"/>
        <end position="273"/>
    </location>
</feature>
<evidence type="ECO:0000256" key="3">
    <source>
        <dbReference type="ARBA" id="ARBA00022630"/>
    </source>
</evidence>
<organism evidence="7 8">
    <name type="scientific">Leptospira kemamanensis</name>
    <dbReference type="NCBI Taxonomy" id="2484942"/>
    <lineage>
        <taxon>Bacteria</taxon>
        <taxon>Pseudomonadati</taxon>
        <taxon>Spirochaetota</taxon>
        <taxon>Spirochaetia</taxon>
        <taxon>Leptospirales</taxon>
        <taxon>Leptospiraceae</taxon>
        <taxon>Leptospira</taxon>
    </lineage>
</organism>
<comment type="caution">
    <text evidence="7">The sequence shown here is derived from an EMBL/GenBank/DDBJ whole genome shotgun (WGS) entry which is preliminary data.</text>
</comment>
<dbReference type="InterPro" id="IPR023753">
    <property type="entry name" value="FAD/NAD-binding_dom"/>
</dbReference>
<dbReference type="Pfam" id="PF07992">
    <property type="entry name" value="Pyr_redox_2"/>
    <property type="match status" value="1"/>
</dbReference>
<proteinExistence type="inferred from homology"/>
<dbReference type="RefSeq" id="WP_135621077.1">
    <property type="nucleotide sequence ID" value="NZ_RQGG01000050.1"/>
</dbReference>
<dbReference type="Proteomes" id="UP000297609">
    <property type="component" value="Unassembled WGS sequence"/>
</dbReference>
<evidence type="ECO:0000256" key="5">
    <source>
        <dbReference type="ARBA" id="ARBA00023002"/>
    </source>
</evidence>
<evidence type="ECO:0000256" key="4">
    <source>
        <dbReference type="ARBA" id="ARBA00022827"/>
    </source>
</evidence>
<name>A0A4R9JL52_9LEPT</name>
<evidence type="ECO:0000256" key="2">
    <source>
        <dbReference type="ARBA" id="ARBA00005272"/>
    </source>
</evidence>
<dbReference type="GO" id="GO:0019646">
    <property type="term" value="P:aerobic electron transport chain"/>
    <property type="evidence" value="ECO:0007669"/>
    <property type="project" value="TreeGrafter"/>
</dbReference>
<keyword evidence="4" id="KW-0274">FAD</keyword>
<sequence>MKTKVVILGAGYAGILCANRLEKQNKQIEITLISEGEYFQERIRFHEVATGKDRKQILISDLLRKNIILKKGKVTKIEPNKNQVIFQSDLLSQTIQYDYLVVAIGSAKIKPLVTEENSIQSQTSLTKFLSEKHPNQLQNVCILGGGLTGIELATEWKEKFPNAKLTLLETKSFGTSFSKKGATYLKKQMLALGIDIKENVSIKTIQSDQIEFEDHSTITFDALMNCTGFQPESLFSPSELITNNKDQMYVDRFLRSKQFPNLFAVGDVAKLEHSILRMGCVTALPMGAYVADTISDLLKNQNPREFQFQFFGRCVSLGRKNGLIQLTYGDDSPKDWILTGKLAAWIKERVNRFTLFSLRMEKLLPFRFYVWPKGDLYTKHRMQTKNNQDIEKVIP</sequence>
<evidence type="ECO:0000313" key="7">
    <source>
        <dbReference type="EMBL" id="TGL47307.1"/>
    </source>
</evidence>
<dbReference type="PANTHER" id="PTHR42913:SF3">
    <property type="entry name" value="64 KDA MITOCHONDRIAL NADH DEHYDROGENASE (EUROFUNG)"/>
    <property type="match status" value="1"/>
</dbReference>
<dbReference type="PRINTS" id="PR00368">
    <property type="entry name" value="FADPNR"/>
</dbReference>
<accession>A0A4R9JL52</accession>
<protein>
    <submittedName>
        <fullName evidence="7">NADH-quinone oxidoreductase subunit D</fullName>
    </submittedName>
</protein>
<keyword evidence="8" id="KW-1185">Reference proteome</keyword>
<dbReference type="EMBL" id="RQGG01000050">
    <property type="protein sequence ID" value="TGL47307.1"/>
    <property type="molecule type" value="Genomic_DNA"/>
</dbReference>
<dbReference type="GO" id="GO:0003955">
    <property type="term" value="F:NAD(P)H dehydrogenase (quinone) activity"/>
    <property type="evidence" value="ECO:0007669"/>
    <property type="project" value="TreeGrafter"/>
</dbReference>
<dbReference type="AlphaFoldDB" id="A0A4R9JL52"/>
<dbReference type="Gene3D" id="3.50.50.100">
    <property type="match status" value="1"/>
</dbReference>
<gene>
    <name evidence="7" type="ORF">EHQ59_16950</name>
</gene>
<reference evidence="7" key="1">
    <citation type="journal article" date="2019" name="PLoS Negl. Trop. Dis.">
        <title>Revisiting the worldwide diversity of Leptospira species in the environment.</title>
        <authorList>
            <person name="Vincent A.T."/>
            <person name="Schiettekatte O."/>
            <person name="Bourhy P."/>
            <person name="Veyrier F.J."/>
            <person name="Picardeau M."/>
        </authorList>
    </citation>
    <scope>NUCLEOTIDE SEQUENCE [LARGE SCALE GENOMIC DNA]</scope>
    <source>
        <strain evidence="7">201702454</strain>
    </source>
</reference>
<comment type="cofactor">
    <cofactor evidence="1">
        <name>FAD</name>
        <dbReference type="ChEBI" id="CHEBI:57692"/>
    </cofactor>
</comment>
<dbReference type="InterPro" id="IPR051169">
    <property type="entry name" value="NADH-Q_oxidoreductase"/>
</dbReference>
<keyword evidence="5" id="KW-0560">Oxidoreductase</keyword>
<evidence type="ECO:0000313" key="8">
    <source>
        <dbReference type="Proteomes" id="UP000297609"/>
    </source>
</evidence>
<keyword evidence="3" id="KW-0285">Flavoprotein</keyword>
<dbReference type="InterPro" id="IPR036188">
    <property type="entry name" value="FAD/NAD-bd_sf"/>
</dbReference>
<evidence type="ECO:0000256" key="1">
    <source>
        <dbReference type="ARBA" id="ARBA00001974"/>
    </source>
</evidence>
<dbReference type="PANTHER" id="PTHR42913">
    <property type="entry name" value="APOPTOSIS-INDUCING FACTOR 1"/>
    <property type="match status" value="1"/>
</dbReference>
<dbReference type="SUPFAM" id="SSF51905">
    <property type="entry name" value="FAD/NAD(P)-binding domain"/>
    <property type="match status" value="1"/>
</dbReference>
<dbReference type="PRINTS" id="PR00469">
    <property type="entry name" value="PNDRDTASEII"/>
</dbReference>
<comment type="similarity">
    <text evidence="2">Belongs to the NADH dehydrogenase family.</text>
</comment>